<keyword evidence="2" id="KW-0812">Transmembrane</keyword>
<dbReference type="AlphaFoldDB" id="A0A2X0RC51"/>
<feature type="compositionally biased region" description="Low complexity" evidence="1">
    <location>
        <begin position="450"/>
        <end position="464"/>
    </location>
</feature>
<feature type="compositionally biased region" description="Polar residues" evidence="1">
    <location>
        <begin position="390"/>
        <end position="405"/>
    </location>
</feature>
<dbReference type="Pfam" id="PF25800">
    <property type="entry name" value="FimV_N"/>
    <property type="match status" value="1"/>
</dbReference>
<keyword evidence="2" id="KW-0472">Membrane</keyword>
<feature type="compositionally biased region" description="Basic and acidic residues" evidence="1">
    <location>
        <begin position="370"/>
        <end position="384"/>
    </location>
</feature>
<feature type="domain" description="FimV N-terminal" evidence="4">
    <location>
        <begin position="25"/>
        <end position="131"/>
    </location>
</feature>
<sequence>MLKSTVQALCLAMGLVFSGMACAISMGDIEVANSMGEPLNASIGLVATPEDEIGTFSARLASPEVFKDAGLEYPAKLPPLSFRIETNAKGEPYIRITSEQPVNESFVDLLVELSWPSGRLLREYIFLLDPPGQGSADLQSEEVKPFAPVTVDMPGSDFKKSTKASNPERHSSSLTAEETDGETSFDPPGQGSADIQSDEAKPFALITADKTGSDDIHSTETDDAGRLAPGRVADETEDEKLSTREPDESKDMVYGSIQVNRGDTLIKLARKTKPAGISLERALVALYRANADAFRGNMNRLKTGKVLYMPVQSDLDGLSQAEAVKELRSQAEDWRAYRQRLATVSGIPAGEQASGEASGKISTSVTDDASQSRETGKDVVRLSRGEAPGDQTSPGNHSESMQNKMNAVEEETIARNKAIDESNQRVAALEKNIEDLQRLADLKGQSPATSGESSQSLGGSSVESNPDEAQTGTMQEVPVSAPDAAAVTAVGGVSLDEPAEPAPEPQTAVKHRSFLDVILGDPLYMAGGAAALFGLAGLGYILTRRDKEEVAVIKTGRKADHQVDPFGQMVQTVSAAPDTPASSGGGVAQQSSGLGKGEAGDFDPISGADLLLSFGHEDQAETILKEGLSKNPGNPRIYLKLLSLYANRQDALSFNSIARQLKELGDASAWEQATVMGIQLEPDNPMYANKAGEVAKESPGSDLPVDVPPKV</sequence>
<evidence type="ECO:0000256" key="3">
    <source>
        <dbReference type="SAM" id="SignalP"/>
    </source>
</evidence>
<reference evidence="5" key="1">
    <citation type="submission" date="2018-05" db="EMBL/GenBank/DDBJ databases">
        <authorList>
            <person name="Lanie J.A."/>
            <person name="Ng W.-L."/>
            <person name="Kazmierczak K.M."/>
            <person name="Andrzejewski T.M."/>
            <person name="Davidsen T.M."/>
            <person name="Wayne K.J."/>
            <person name="Tettelin H."/>
            <person name="Glass J.I."/>
            <person name="Rusch D."/>
            <person name="Podicherti R."/>
            <person name="Tsui H.-C.T."/>
            <person name="Winkler M.E."/>
        </authorList>
    </citation>
    <scope>NUCLEOTIDE SEQUENCE</scope>
    <source>
        <strain evidence="5">KNB</strain>
    </source>
</reference>
<feature type="region of interest" description="Disordered" evidence="1">
    <location>
        <begin position="208"/>
        <end position="247"/>
    </location>
</feature>
<feature type="compositionally biased region" description="Polar residues" evidence="1">
    <location>
        <begin position="360"/>
        <end position="369"/>
    </location>
</feature>
<keyword evidence="3" id="KW-0732">Signal</keyword>
<evidence type="ECO:0000259" key="4">
    <source>
        <dbReference type="Pfam" id="PF25800"/>
    </source>
</evidence>
<feature type="region of interest" description="Disordered" evidence="1">
    <location>
        <begin position="692"/>
        <end position="711"/>
    </location>
</feature>
<evidence type="ECO:0000256" key="1">
    <source>
        <dbReference type="SAM" id="MobiDB-lite"/>
    </source>
</evidence>
<evidence type="ECO:0000313" key="5">
    <source>
        <dbReference type="EMBL" id="SPS05164.1"/>
    </source>
</evidence>
<proteinExistence type="predicted"/>
<keyword evidence="2" id="KW-1133">Transmembrane helix</keyword>
<feature type="region of interest" description="Disordered" evidence="1">
    <location>
        <begin position="348"/>
        <end position="405"/>
    </location>
</feature>
<feature type="compositionally biased region" description="Basic and acidic residues" evidence="1">
    <location>
        <begin position="211"/>
        <end position="225"/>
    </location>
</feature>
<protein>
    <recommendedName>
        <fullName evidence="4">FimV N-terminal domain-containing protein</fullName>
    </recommendedName>
</protein>
<feature type="region of interest" description="Disordered" evidence="1">
    <location>
        <begin position="576"/>
        <end position="599"/>
    </location>
</feature>
<feature type="chain" id="PRO_5016062799" description="FimV N-terminal domain-containing protein" evidence="3">
    <location>
        <begin position="24"/>
        <end position="711"/>
    </location>
</feature>
<dbReference type="PROSITE" id="PS51257">
    <property type="entry name" value="PROKAR_LIPOPROTEIN"/>
    <property type="match status" value="1"/>
</dbReference>
<feature type="transmembrane region" description="Helical" evidence="2">
    <location>
        <begin position="523"/>
        <end position="542"/>
    </location>
</feature>
<dbReference type="InterPro" id="IPR057840">
    <property type="entry name" value="FimV_N"/>
</dbReference>
<feature type="signal peptide" evidence="3">
    <location>
        <begin position="1"/>
        <end position="23"/>
    </location>
</feature>
<evidence type="ECO:0000256" key="2">
    <source>
        <dbReference type="SAM" id="Phobius"/>
    </source>
</evidence>
<dbReference type="NCBIfam" id="TIGR03505">
    <property type="entry name" value="FimV_core"/>
    <property type="match status" value="1"/>
</dbReference>
<feature type="region of interest" description="Disordered" evidence="1">
    <location>
        <begin position="443"/>
        <end position="475"/>
    </location>
</feature>
<name>A0A2X0RC51_9PROT</name>
<dbReference type="EMBL" id="LS423452">
    <property type="protein sequence ID" value="SPS05164.1"/>
    <property type="molecule type" value="Genomic_DNA"/>
</dbReference>
<dbReference type="InterPro" id="IPR020012">
    <property type="entry name" value="LysM_FimV"/>
</dbReference>
<organism evidence="5">
    <name type="scientific">Candidatus Nitrotoga fabula</name>
    <dbReference type="NCBI Taxonomy" id="2182327"/>
    <lineage>
        <taxon>Bacteria</taxon>
        <taxon>Pseudomonadati</taxon>
        <taxon>Pseudomonadota</taxon>
        <taxon>Betaproteobacteria</taxon>
        <taxon>Nitrosomonadales</taxon>
        <taxon>Gallionellaceae</taxon>
        <taxon>Candidatus Nitrotoga</taxon>
    </lineage>
</organism>
<accession>A0A2X0RC51</accession>
<gene>
    <name evidence="5" type="ORF">NITFAB_0753</name>
</gene>
<feature type="region of interest" description="Disordered" evidence="1">
    <location>
        <begin position="148"/>
        <end position="195"/>
    </location>
</feature>